<proteinExistence type="predicted"/>
<name>A0ABQ5QHL4_9BACT</name>
<evidence type="ECO:0008006" key="3">
    <source>
        <dbReference type="Google" id="ProtNLM"/>
    </source>
</evidence>
<dbReference type="EMBL" id="BSDE01000004">
    <property type="protein sequence ID" value="GLH73826.1"/>
    <property type="molecule type" value="Genomic_DNA"/>
</dbReference>
<dbReference type="InterPro" id="IPR012341">
    <property type="entry name" value="6hp_glycosidase-like_sf"/>
</dbReference>
<protein>
    <recommendedName>
        <fullName evidence="3">Glycogen debranching enzyme C-terminal domain-containing protein</fullName>
    </recommendedName>
</protein>
<keyword evidence="2" id="KW-1185">Reference proteome</keyword>
<gene>
    <name evidence="1" type="ORF">GETHLI_23280</name>
</gene>
<accession>A0ABQ5QHL4</accession>
<dbReference type="SUPFAM" id="SSF48208">
    <property type="entry name" value="Six-hairpin glycosidases"/>
    <property type="match status" value="1"/>
</dbReference>
<reference evidence="1 2" key="1">
    <citation type="journal article" date="2023" name="Antonie Van Leeuwenhoek">
        <title>Mesoterricola silvestris gen. nov., sp. nov., Mesoterricola sediminis sp. nov., Geothrix oryzae sp. nov., Geothrix edaphica sp. nov., Geothrix rubra sp. nov., and Geothrix limicola sp. nov., six novel members of Acidobacteriota isolated from soils.</title>
        <authorList>
            <person name="Itoh H."/>
            <person name="Sugisawa Y."/>
            <person name="Mise K."/>
            <person name="Xu Z."/>
            <person name="Kuniyasu M."/>
            <person name="Ushijima N."/>
            <person name="Kawano K."/>
            <person name="Kobayashi E."/>
            <person name="Shiratori Y."/>
            <person name="Masuda Y."/>
            <person name="Senoo K."/>
        </authorList>
    </citation>
    <scope>NUCLEOTIDE SEQUENCE [LARGE SCALE GENOMIC DNA]</scope>
    <source>
        <strain evidence="1 2">Red804</strain>
    </source>
</reference>
<evidence type="ECO:0000313" key="2">
    <source>
        <dbReference type="Proteomes" id="UP001165069"/>
    </source>
</evidence>
<sequence length="461" mass="51515">MGIDSGPARWRRRVLRALLVVAACVLGAAAPAPSDQLRGIPAAELARRIRANRDLDEVLEMGRDLFKDRFNAGTVYPETWVRDFATFVDVALDRGDRGEIKETLRMFLRFQGADGNIPDGFTPQSEGRSDYQKILSPSAPRHWAHKNTVVTDQESSFILATCTYVRRTGDLTFLDEQVDGQTVRARMLRALDFLLAQRWSRPHGLLWGATTIDWGDVQPEHPWGTFLTKDTHRAIGIYNNAMLALALDSFLPLMGKEAAPRWARVREDLGRAVRTHLWDAKRQKFRPHLYLDGSPFPATFDEDAIFFTGGTVIAIQAGLLEPREAEASFATLRLHAREDGPFTTVGLVCHPAYPAGYFQNPDHQPHIYINGGDWPWISGRVVQAMIAQGFVTDGYAELLPVVQRVKRDKGFFEWYDQAGQPHGAAQFRGAAGVVGLAIKQLQAWAEAQKTKPTANDANSRE</sequence>
<dbReference type="InterPro" id="IPR008928">
    <property type="entry name" value="6-hairpin_glycosidase_sf"/>
</dbReference>
<comment type="caution">
    <text evidence="1">The sequence shown here is derived from an EMBL/GenBank/DDBJ whole genome shotgun (WGS) entry which is preliminary data.</text>
</comment>
<dbReference type="Proteomes" id="UP001165069">
    <property type="component" value="Unassembled WGS sequence"/>
</dbReference>
<evidence type="ECO:0000313" key="1">
    <source>
        <dbReference type="EMBL" id="GLH73826.1"/>
    </source>
</evidence>
<organism evidence="1 2">
    <name type="scientific">Geothrix limicola</name>
    <dbReference type="NCBI Taxonomy" id="2927978"/>
    <lineage>
        <taxon>Bacteria</taxon>
        <taxon>Pseudomonadati</taxon>
        <taxon>Acidobacteriota</taxon>
        <taxon>Holophagae</taxon>
        <taxon>Holophagales</taxon>
        <taxon>Holophagaceae</taxon>
        <taxon>Geothrix</taxon>
    </lineage>
</organism>
<dbReference type="RefSeq" id="WP_285575438.1">
    <property type="nucleotide sequence ID" value="NZ_BSDE01000004.1"/>
</dbReference>
<dbReference type="Gene3D" id="1.50.10.10">
    <property type="match status" value="1"/>
</dbReference>